<dbReference type="AlphaFoldDB" id="A0A2G3PT98"/>
<dbReference type="PANTHER" id="PTHR30055">
    <property type="entry name" value="HTH-TYPE TRANSCRIPTIONAL REGULATOR RUTR"/>
    <property type="match status" value="1"/>
</dbReference>
<dbReference type="Proteomes" id="UP000225108">
    <property type="component" value="Unassembled WGS sequence"/>
</dbReference>
<sequence>MPQTQQQLAQTSVSPPKQARSRAAWGRVLDAGAAILETDGLDAFTISAVCERAEVSVAAIYSRVQNKDALFLAVYENVLDQMTTERRVLEKDEESYEDAPTEDLISFAVTTVADIFLTRRGLIRSIIWLSASHEEVRRRGSEWMTTMGRTFATLLQSREDDYTHDDVPAALSACYRTLWSSVAMYVAYGPDFASELDTADDQFKDELCDTAIRYLLSEPPKRAAETERQ</sequence>
<feature type="DNA-binding region" description="H-T-H motif" evidence="4">
    <location>
        <begin position="45"/>
        <end position="64"/>
    </location>
</feature>
<dbReference type="Pfam" id="PF00440">
    <property type="entry name" value="TetR_N"/>
    <property type="match status" value="1"/>
</dbReference>
<dbReference type="InterPro" id="IPR023772">
    <property type="entry name" value="DNA-bd_HTH_TetR-type_CS"/>
</dbReference>
<keyword evidence="3" id="KW-0804">Transcription</keyword>
<gene>
    <name evidence="7" type="ORF">CSW57_00130</name>
</gene>
<protein>
    <submittedName>
        <fullName evidence="7">TetR family transcriptional regulator</fullName>
    </submittedName>
</protein>
<dbReference type="Gene3D" id="1.10.357.10">
    <property type="entry name" value="Tetracycline Repressor, domain 2"/>
    <property type="match status" value="1"/>
</dbReference>
<dbReference type="InterPro" id="IPR050109">
    <property type="entry name" value="HTH-type_TetR-like_transc_reg"/>
</dbReference>
<evidence type="ECO:0000259" key="6">
    <source>
        <dbReference type="PROSITE" id="PS50977"/>
    </source>
</evidence>
<evidence type="ECO:0000256" key="1">
    <source>
        <dbReference type="ARBA" id="ARBA00023015"/>
    </source>
</evidence>
<dbReference type="PANTHER" id="PTHR30055:SF234">
    <property type="entry name" value="HTH-TYPE TRANSCRIPTIONAL REGULATOR BETI"/>
    <property type="match status" value="1"/>
</dbReference>
<dbReference type="InterPro" id="IPR001647">
    <property type="entry name" value="HTH_TetR"/>
</dbReference>
<accession>A0A2G3PT98</accession>
<evidence type="ECO:0000256" key="3">
    <source>
        <dbReference type="ARBA" id="ARBA00023163"/>
    </source>
</evidence>
<evidence type="ECO:0000313" key="7">
    <source>
        <dbReference type="EMBL" id="PHV69079.1"/>
    </source>
</evidence>
<reference evidence="7 8" key="1">
    <citation type="submission" date="2017-10" db="EMBL/GenBank/DDBJ databases">
        <title>The draft genome sequence of Williamsia sp. BULT 1.1 isolated from the semi-arid grassland soils from South Africa.</title>
        <authorList>
            <person name="Kabwe M.H."/>
            <person name="Govender N."/>
            <person name="Mutseka Lunga P."/>
            <person name="Vikram S."/>
            <person name="Makhalanyane T.P."/>
        </authorList>
    </citation>
    <scope>NUCLEOTIDE SEQUENCE [LARGE SCALE GENOMIC DNA]</scope>
    <source>
        <strain evidence="7 8">BULT 1.1</strain>
    </source>
</reference>
<dbReference type="GO" id="GO:0000976">
    <property type="term" value="F:transcription cis-regulatory region binding"/>
    <property type="evidence" value="ECO:0007669"/>
    <property type="project" value="TreeGrafter"/>
</dbReference>
<keyword evidence="2 4" id="KW-0238">DNA-binding</keyword>
<keyword evidence="1" id="KW-0805">Transcription regulation</keyword>
<dbReference type="RefSeq" id="WP_099380944.1">
    <property type="nucleotide sequence ID" value="NZ_PEBD01000002.1"/>
</dbReference>
<dbReference type="Gene3D" id="1.10.10.60">
    <property type="entry name" value="Homeodomain-like"/>
    <property type="match status" value="1"/>
</dbReference>
<comment type="caution">
    <text evidence="7">The sequence shown here is derived from an EMBL/GenBank/DDBJ whole genome shotgun (WGS) entry which is preliminary data.</text>
</comment>
<proteinExistence type="predicted"/>
<evidence type="ECO:0000313" key="8">
    <source>
        <dbReference type="Proteomes" id="UP000225108"/>
    </source>
</evidence>
<evidence type="ECO:0000256" key="5">
    <source>
        <dbReference type="SAM" id="Coils"/>
    </source>
</evidence>
<dbReference type="PROSITE" id="PS01081">
    <property type="entry name" value="HTH_TETR_1"/>
    <property type="match status" value="1"/>
</dbReference>
<feature type="coiled-coil region" evidence="5">
    <location>
        <begin position="72"/>
        <end position="99"/>
    </location>
</feature>
<dbReference type="GO" id="GO:0003700">
    <property type="term" value="F:DNA-binding transcription factor activity"/>
    <property type="evidence" value="ECO:0007669"/>
    <property type="project" value="TreeGrafter"/>
</dbReference>
<dbReference type="PROSITE" id="PS50977">
    <property type="entry name" value="HTH_TETR_2"/>
    <property type="match status" value="1"/>
</dbReference>
<keyword evidence="5" id="KW-0175">Coiled coil</keyword>
<dbReference type="InterPro" id="IPR009057">
    <property type="entry name" value="Homeodomain-like_sf"/>
</dbReference>
<dbReference type="EMBL" id="PEBD01000002">
    <property type="protein sequence ID" value="PHV69079.1"/>
    <property type="molecule type" value="Genomic_DNA"/>
</dbReference>
<name>A0A2G3PT98_WILMA</name>
<evidence type="ECO:0000256" key="4">
    <source>
        <dbReference type="PROSITE-ProRule" id="PRU00335"/>
    </source>
</evidence>
<organism evidence="7 8">
    <name type="scientific">Williamsia marianensis</name>
    <dbReference type="NCBI Taxonomy" id="85044"/>
    <lineage>
        <taxon>Bacteria</taxon>
        <taxon>Bacillati</taxon>
        <taxon>Actinomycetota</taxon>
        <taxon>Actinomycetes</taxon>
        <taxon>Mycobacteriales</taxon>
        <taxon>Nocardiaceae</taxon>
        <taxon>Williamsia</taxon>
    </lineage>
</organism>
<feature type="domain" description="HTH tetR-type" evidence="6">
    <location>
        <begin position="22"/>
        <end position="82"/>
    </location>
</feature>
<dbReference type="SUPFAM" id="SSF46689">
    <property type="entry name" value="Homeodomain-like"/>
    <property type="match status" value="1"/>
</dbReference>
<evidence type="ECO:0000256" key="2">
    <source>
        <dbReference type="ARBA" id="ARBA00023125"/>
    </source>
</evidence>